<dbReference type="Proteomes" id="UP001273531">
    <property type="component" value="Unassembled WGS sequence"/>
</dbReference>
<comment type="caution">
    <text evidence="1">The sequence shown here is derived from an EMBL/GenBank/DDBJ whole genome shotgun (WGS) entry which is preliminary data.</text>
</comment>
<evidence type="ECO:0008006" key="3">
    <source>
        <dbReference type="Google" id="ProtNLM"/>
    </source>
</evidence>
<accession>A0ABU3Y4M9</accession>
<sequence>MGRVGYDPFEGLYRLLGAVDGIDPRAATILACHLALEREVVIVLNKLLPYPDRLRNLGFVQKVQVLNAAWQGDEEAGDRICAALNRFNDLRNAVGHGNDDRVDGCLQSLRTAYKEIYPESSGAISIEDIAGGIVAYFGDGPTPEEIRTVVTGMAEVMKGVSGTLANLSAALNNPPDVISRRAAEKLQARSAAPATLLATADATSLRE</sequence>
<evidence type="ECO:0000313" key="1">
    <source>
        <dbReference type="EMBL" id="MDV3456351.1"/>
    </source>
</evidence>
<name>A0ABU3Y4M9_9SPHN</name>
<evidence type="ECO:0000313" key="2">
    <source>
        <dbReference type="Proteomes" id="UP001273531"/>
    </source>
</evidence>
<protein>
    <recommendedName>
        <fullName evidence="3">RiboL-PSP-HEPN domain-containing protein</fullName>
    </recommendedName>
</protein>
<organism evidence="1 2">
    <name type="scientific">Sphingomonas agrestis</name>
    <dbReference type="NCBI Taxonomy" id="3080540"/>
    <lineage>
        <taxon>Bacteria</taxon>
        <taxon>Pseudomonadati</taxon>
        <taxon>Pseudomonadota</taxon>
        <taxon>Alphaproteobacteria</taxon>
        <taxon>Sphingomonadales</taxon>
        <taxon>Sphingomonadaceae</taxon>
        <taxon>Sphingomonas</taxon>
    </lineage>
</organism>
<keyword evidence="2" id="KW-1185">Reference proteome</keyword>
<gene>
    <name evidence="1" type="ORF">RZN05_05100</name>
</gene>
<dbReference type="EMBL" id="JAWJEJ010000001">
    <property type="protein sequence ID" value="MDV3456351.1"/>
    <property type="molecule type" value="Genomic_DNA"/>
</dbReference>
<dbReference type="RefSeq" id="WP_317225537.1">
    <property type="nucleotide sequence ID" value="NZ_JAWJEJ010000001.1"/>
</dbReference>
<proteinExistence type="predicted"/>
<reference evidence="1 2" key="1">
    <citation type="submission" date="2023-10" db="EMBL/GenBank/DDBJ databases">
        <title>Sphingomonas sp. HF-S4 16S ribosomal RNA gene Genome sequencing and assembly.</title>
        <authorList>
            <person name="Lee H."/>
        </authorList>
    </citation>
    <scope>NUCLEOTIDE SEQUENCE [LARGE SCALE GENOMIC DNA]</scope>
    <source>
        <strain evidence="1 2">HF-S4</strain>
    </source>
</reference>